<feature type="region of interest" description="Disordered" evidence="1">
    <location>
        <begin position="124"/>
        <end position="160"/>
    </location>
</feature>
<evidence type="ECO:0000313" key="3">
    <source>
        <dbReference type="Proteomes" id="UP000789901"/>
    </source>
</evidence>
<comment type="caution">
    <text evidence="2">The sequence shown here is derived from an EMBL/GenBank/DDBJ whole genome shotgun (WGS) entry which is preliminary data.</text>
</comment>
<organism evidence="2 3">
    <name type="scientific">Gigaspora margarita</name>
    <dbReference type="NCBI Taxonomy" id="4874"/>
    <lineage>
        <taxon>Eukaryota</taxon>
        <taxon>Fungi</taxon>
        <taxon>Fungi incertae sedis</taxon>
        <taxon>Mucoromycota</taxon>
        <taxon>Glomeromycotina</taxon>
        <taxon>Glomeromycetes</taxon>
        <taxon>Diversisporales</taxon>
        <taxon>Gigasporaceae</taxon>
        <taxon>Gigaspora</taxon>
    </lineage>
</organism>
<accession>A0ABN7WCP2</accession>
<gene>
    <name evidence="2" type="ORF">GMARGA_LOCUS29172</name>
</gene>
<keyword evidence="3" id="KW-1185">Reference proteome</keyword>
<feature type="compositionally biased region" description="Basic and acidic residues" evidence="1">
    <location>
        <begin position="124"/>
        <end position="136"/>
    </location>
</feature>
<evidence type="ECO:0000313" key="2">
    <source>
        <dbReference type="EMBL" id="CAG8826603.1"/>
    </source>
</evidence>
<reference evidence="2 3" key="1">
    <citation type="submission" date="2021-06" db="EMBL/GenBank/DDBJ databases">
        <authorList>
            <person name="Kallberg Y."/>
            <person name="Tangrot J."/>
            <person name="Rosling A."/>
        </authorList>
    </citation>
    <scope>NUCLEOTIDE SEQUENCE [LARGE SCALE GENOMIC DNA]</scope>
    <source>
        <strain evidence="2 3">120-4 pot B 10/14</strain>
    </source>
</reference>
<name>A0ABN7WCP2_GIGMA</name>
<proteinExistence type="predicted"/>
<feature type="non-terminal residue" evidence="2">
    <location>
        <position position="160"/>
    </location>
</feature>
<feature type="compositionally biased region" description="Polar residues" evidence="1">
    <location>
        <begin position="142"/>
        <end position="151"/>
    </location>
</feature>
<dbReference type="Proteomes" id="UP000789901">
    <property type="component" value="Unassembled WGS sequence"/>
</dbReference>
<protein>
    <submittedName>
        <fullName evidence="2">716_t:CDS:1</fullName>
    </submittedName>
</protein>
<sequence length="160" mass="18996">MPSFYHIHNCRWKCIIGDLDQGQAKGLGMYLEEIDYTKNWKEHLQAIFKTSKELKYKLPQCKNKIEVDELFKQLNDLNSNIKDLFEFYSENWVLASLNPIFSKISLDTWYKTPHNTNVSEISKKRQFNEKSNSESKKKSRTLTKNQDFSTNIEDDLDKME</sequence>
<dbReference type="EMBL" id="CAJVQB010038751">
    <property type="protein sequence ID" value="CAG8826603.1"/>
    <property type="molecule type" value="Genomic_DNA"/>
</dbReference>
<evidence type="ECO:0000256" key="1">
    <source>
        <dbReference type="SAM" id="MobiDB-lite"/>
    </source>
</evidence>